<dbReference type="AlphaFoldDB" id="A0A1C7NGV8"/>
<comment type="caution">
    <text evidence="1">The sequence shown here is derived from an EMBL/GenBank/DDBJ whole genome shotgun (WGS) entry which is preliminary data.</text>
</comment>
<dbReference type="InParanoid" id="A0A1C7NGV8"/>
<evidence type="ECO:0000313" key="1">
    <source>
        <dbReference type="EMBL" id="OBZ88248.1"/>
    </source>
</evidence>
<gene>
    <name evidence="1" type="ORF">A0J61_03702</name>
</gene>
<proteinExistence type="predicted"/>
<dbReference type="Proteomes" id="UP000093000">
    <property type="component" value="Unassembled WGS sequence"/>
</dbReference>
<keyword evidence="2" id="KW-1185">Reference proteome</keyword>
<dbReference type="EMBL" id="LUGH01000164">
    <property type="protein sequence ID" value="OBZ88248.1"/>
    <property type="molecule type" value="Genomic_DNA"/>
</dbReference>
<sequence length="328" mass="38256">MKDDICAHVNWLSSIEYQKCLIEELKSEQDRERYRKILEMSKTIQQKIEYLQKRPWDMTWSNASRQIHQNAYPTYHTFHPSMMQSRPSVETILFTDSCDPNDSPPLALSPHTPMDQLEGALLDEESESEEEYCSTSMIHIAVRRNASLFKIQHLKESYQKSSLLSQTGYLTPPHSPPLQEPRLPPMTHVHKRSRQSLKGLFRRTYQLNQYPISKTNSIPFTTDGLVFRSVNLETRQPKLLLKLVIGSLKEDTPESQRRYGFTFCWQKQDQDHPKLVFAPDSLVQEALCNWVNLQNRASLIQMVSSLLRSSPYLPNHTHLRTACLKRSR</sequence>
<accession>A0A1C7NGV8</accession>
<evidence type="ECO:0000313" key="2">
    <source>
        <dbReference type="Proteomes" id="UP000093000"/>
    </source>
</evidence>
<reference evidence="1 2" key="1">
    <citation type="submission" date="2016-03" db="EMBL/GenBank/DDBJ databases">
        <title>Choanephora cucurbitarum.</title>
        <authorList>
            <person name="Min B."/>
            <person name="Park H."/>
            <person name="Park J.-H."/>
            <person name="Shin H.-D."/>
            <person name="Choi I.-G."/>
        </authorList>
    </citation>
    <scope>NUCLEOTIDE SEQUENCE [LARGE SCALE GENOMIC DNA]</scope>
    <source>
        <strain evidence="1 2">KUS-F28377</strain>
    </source>
</reference>
<dbReference type="OrthoDB" id="2289803at2759"/>
<name>A0A1C7NGV8_9FUNG</name>
<protein>
    <submittedName>
        <fullName evidence="1">Uncharacterized protein</fullName>
    </submittedName>
</protein>
<organism evidence="1 2">
    <name type="scientific">Choanephora cucurbitarum</name>
    <dbReference type="NCBI Taxonomy" id="101091"/>
    <lineage>
        <taxon>Eukaryota</taxon>
        <taxon>Fungi</taxon>
        <taxon>Fungi incertae sedis</taxon>
        <taxon>Mucoromycota</taxon>
        <taxon>Mucoromycotina</taxon>
        <taxon>Mucoromycetes</taxon>
        <taxon>Mucorales</taxon>
        <taxon>Mucorineae</taxon>
        <taxon>Choanephoraceae</taxon>
        <taxon>Choanephoroideae</taxon>
        <taxon>Choanephora</taxon>
    </lineage>
</organism>